<dbReference type="Gene3D" id="3.20.20.80">
    <property type="entry name" value="Glycosidases"/>
    <property type="match status" value="1"/>
</dbReference>
<dbReference type="PANTHER" id="PTHR12631">
    <property type="entry name" value="ALPHA-L-IDURONIDASE"/>
    <property type="match status" value="1"/>
</dbReference>
<sequence length="453" mass="50919">MRFTKISLSNRFPLILLLLILNLSLGCGKVVKGPEPTIPEANAGEDQTVFVDYQCQLDGSLSTGNLAVYLWRIKTLPSGAPSPTITSSDAPKAYFTPTKLGTYEFELELSNVLGISTDEVKITIVPFYAPSIEAGSCGICSHLQSHDGETDEDLDRNAQMISEIGAEFVRFDFDWKDIEPEDDKFSYAKYENIIAKLDQINLKVLGILDYGNTWSDPTTGDIKEINRFADYALNTVKHFKSDVKFWQIWNEPNNETFWANPSAENYTKLLKAAYAAIKQADPDAVAILGGLVGNGRDEVYLYGRLFAKANFLPDIYTKGGKDYFDVASIHPYNFATDINSTASIEAAINDAQTIMSNNGDGGKELWITELGPLYFPQEPNFLTTEVYTETEVADWLNLIYTDLRAKCSKLFWYEFRDYPGEFSVFNLEPNWEGLVKSDYTTKEAYAVYKNMLK</sequence>
<evidence type="ECO:0000313" key="2">
    <source>
        <dbReference type="Proteomes" id="UP000051861"/>
    </source>
</evidence>
<dbReference type="SUPFAM" id="SSF49299">
    <property type="entry name" value="PKD domain"/>
    <property type="match status" value="1"/>
</dbReference>
<dbReference type="InterPro" id="IPR051923">
    <property type="entry name" value="Glycosyl_Hydrolase_39"/>
</dbReference>
<evidence type="ECO:0000313" key="1">
    <source>
        <dbReference type="EMBL" id="KPJ63375.1"/>
    </source>
</evidence>
<dbReference type="InterPro" id="IPR017853">
    <property type="entry name" value="GH"/>
</dbReference>
<organism evidence="1 2">
    <name type="scientific">candidate division WOR-1 bacterium DG_54_3</name>
    <dbReference type="NCBI Taxonomy" id="1703775"/>
    <lineage>
        <taxon>Bacteria</taxon>
        <taxon>Bacillati</taxon>
        <taxon>Saganbacteria</taxon>
    </lineage>
</organism>
<dbReference type="InterPro" id="IPR013783">
    <property type="entry name" value="Ig-like_fold"/>
</dbReference>
<dbReference type="SUPFAM" id="SSF51445">
    <property type="entry name" value="(Trans)glycosidases"/>
    <property type="match status" value="1"/>
</dbReference>
<dbReference type="GO" id="GO:0004553">
    <property type="term" value="F:hydrolase activity, hydrolyzing O-glycosyl compounds"/>
    <property type="evidence" value="ECO:0007669"/>
    <property type="project" value="TreeGrafter"/>
</dbReference>
<gene>
    <name evidence="1" type="ORF">AMJ44_14525</name>
</gene>
<dbReference type="Gene3D" id="2.60.40.10">
    <property type="entry name" value="Immunoglobulins"/>
    <property type="match status" value="1"/>
</dbReference>
<reference evidence="1 2" key="1">
    <citation type="journal article" date="2015" name="Microbiome">
        <title>Genomic resolution of linkages in carbon, nitrogen, and sulfur cycling among widespread estuary sediment bacteria.</title>
        <authorList>
            <person name="Baker B.J."/>
            <person name="Lazar C.S."/>
            <person name="Teske A.P."/>
            <person name="Dick G.J."/>
        </authorList>
    </citation>
    <scope>NUCLEOTIDE SEQUENCE [LARGE SCALE GENOMIC DNA]</scope>
    <source>
        <strain evidence="1">DG_54_3</strain>
    </source>
</reference>
<comment type="caution">
    <text evidence="1">The sequence shown here is derived from an EMBL/GenBank/DDBJ whole genome shotgun (WGS) entry which is preliminary data.</text>
</comment>
<dbReference type="PROSITE" id="PS51257">
    <property type="entry name" value="PROKAR_LIPOPROTEIN"/>
    <property type="match status" value="1"/>
</dbReference>
<proteinExistence type="predicted"/>
<name>A0A0S7XMA9_UNCSA</name>
<dbReference type="AlphaFoldDB" id="A0A0S7XMA9"/>
<dbReference type="PANTHER" id="PTHR12631:SF10">
    <property type="entry name" value="BETA-XYLOSIDASE-LIKE PROTEIN-RELATED"/>
    <property type="match status" value="1"/>
</dbReference>
<dbReference type="InterPro" id="IPR035986">
    <property type="entry name" value="PKD_dom_sf"/>
</dbReference>
<dbReference type="EMBL" id="LIZX01000237">
    <property type="protein sequence ID" value="KPJ63375.1"/>
    <property type="molecule type" value="Genomic_DNA"/>
</dbReference>
<accession>A0A0S7XMA9</accession>
<protein>
    <submittedName>
        <fullName evidence="1">Uncharacterized protein</fullName>
    </submittedName>
</protein>
<dbReference type="Proteomes" id="UP000051861">
    <property type="component" value="Unassembled WGS sequence"/>
</dbReference>